<protein>
    <recommendedName>
        <fullName evidence="3">DUF4371 domain-containing protein</fullName>
    </recommendedName>
</protein>
<name>A0A5N4A0L9_PHOPY</name>
<evidence type="ECO:0008006" key="3">
    <source>
        <dbReference type="Google" id="ProtNLM"/>
    </source>
</evidence>
<comment type="caution">
    <text evidence="1">The sequence shown here is derived from an EMBL/GenBank/DDBJ whole genome shotgun (WGS) entry which is preliminary data.</text>
</comment>
<evidence type="ECO:0000313" key="2">
    <source>
        <dbReference type="Proteomes" id="UP000327044"/>
    </source>
</evidence>
<dbReference type="SUPFAM" id="SSF53098">
    <property type="entry name" value="Ribonuclease H-like"/>
    <property type="match status" value="1"/>
</dbReference>
<dbReference type="EMBL" id="VVIM01000743">
    <property type="protein sequence ID" value="KAB0790808.1"/>
    <property type="molecule type" value="Genomic_DNA"/>
</dbReference>
<proteinExistence type="predicted"/>
<sequence length="161" mass="18706">MNVFTSSRLPLDHIIGFGSDGCNTMFGSKNSVVTRLEINFPGIVIQKCVCHSLHLCASEACKVLPRYCEDLARDIFNFFKHSSKRQAQFQEFQEICNIEPHKILRPSQTRWLSLLMVVNRVIEQWEPLKLYFTQQWIGHRLLASETIANRYDTKLYLAINV</sequence>
<dbReference type="InterPro" id="IPR012337">
    <property type="entry name" value="RNaseH-like_sf"/>
</dbReference>
<dbReference type="Proteomes" id="UP000327044">
    <property type="component" value="Unassembled WGS sequence"/>
</dbReference>
<dbReference type="PANTHER" id="PTHR37162">
    <property type="entry name" value="HAT FAMILY DIMERISATION DOMAINCONTAINING PROTEIN-RELATED"/>
    <property type="match status" value="1"/>
</dbReference>
<gene>
    <name evidence="1" type="ORF">PPYR_15198</name>
</gene>
<keyword evidence="2" id="KW-1185">Reference proteome</keyword>
<reference evidence="1 2" key="1">
    <citation type="journal article" date="2018" name="Elife">
        <title>Firefly genomes illuminate parallel origins of bioluminescence in beetles.</title>
        <authorList>
            <person name="Fallon T.R."/>
            <person name="Lower S.E."/>
            <person name="Chang C.H."/>
            <person name="Bessho-Uehara M."/>
            <person name="Martin G.J."/>
            <person name="Bewick A.J."/>
            <person name="Behringer M."/>
            <person name="Debat H.J."/>
            <person name="Wong I."/>
            <person name="Day J.C."/>
            <person name="Suvorov A."/>
            <person name="Silva C.J."/>
            <person name="Stanger-Hall K.F."/>
            <person name="Hall D.W."/>
            <person name="Schmitz R.J."/>
            <person name="Nelson D.R."/>
            <person name="Lewis S.M."/>
            <person name="Shigenobu S."/>
            <person name="Bybee S.M."/>
            <person name="Larracuente A.M."/>
            <person name="Oba Y."/>
            <person name="Weng J.K."/>
        </authorList>
    </citation>
    <scope>NUCLEOTIDE SEQUENCE [LARGE SCALE GENOMIC DNA]</scope>
    <source>
        <strain evidence="1">1611_PpyrPB1</strain>
        <tissue evidence="1">Whole body</tissue>
    </source>
</reference>
<dbReference type="AlphaFoldDB" id="A0A5N4A0L9"/>
<accession>A0A5N4A0L9</accession>
<evidence type="ECO:0000313" key="1">
    <source>
        <dbReference type="EMBL" id="KAB0790808.1"/>
    </source>
</evidence>
<dbReference type="PANTHER" id="PTHR37162:SF1">
    <property type="entry name" value="BED-TYPE DOMAIN-CONTAINING PROTEIN"/>
    <property type="match status" value="1"/>
</dbReference>
<dbReference type="InParanoid" id="A0A5N4A0L9"/>
<organism evidence="1 2">
    <name type="scientific">Photinus pyralis</name>
    <name type="common">Common eastern firefly</name>
    <name type="synonym">Lampyris pyralis</name>
    <dbReference type="NCBI Taxonomy" id="7054"/>
    <lineage>
        <taxon>Eukaryota</taxon>
        <taxon>Metazoa</taxon>
        <taxon>Ecdysozoa</taxon>
        <taxon>Arthropoda</taxon>
        <taxon>Hexapoda</taxon>
        <taxon>Insecta</taxon>
        <taxon>Pterygota</taxon>
        <taxon>Neoptera</taxon>
        <taxon>Endopterygota</taxon>
        <taxon>Coleoptera</taxon>
        <taxon>Polyphaga</taxon>
        <taxon>Elateriformia</taxon>
        <taxon>Elateroidea</taxon>
        <taxon>Lampyridae</taxon>
        <taxon>Lampyrinae</taxon>
        <taxon>Photinus</taxon>
    </lineage>
</organism>